<dbReference type="SUPFAM" id="SSF53335">
    <property type="entry name" value="S-adenosyl-L-methionine-dependent methyltransferases"/>
    <property type="match status" value="1"/>
</dbReference>
<protein>
    <submittedName>
        <fullName evidence="3">Class I SAM-dependent methyltransferase</fullName>
    </submittedName>
</protein>
<gene>
    <name evidence="3" type="ORF">OU415_10180</name>
</gene>
<dbReference type="InterPro" id="IPR029063">
    <property type="entry name" value="SAM-dependent_MTases_sf"/>
</dbReference>
<evidence type="ECO:0000259" key="2">
    <source>
        <dbReference type="Pfam" id="PF13649"/>
    </source>
</evidence>
<dbReference type="CDD" id="cd02440">
    <property type="entry name" value="AdoMet_MTases"/>
    <property type="match status" value="1"/>
</dbReference>
<evidence type="ECO:0000313" key="3">
    <source>
        <dbReference type="EMBL" id="MDA3625804.1"/>
    </source>
</evidence>
<organism evidence="3 4">
    <name type="scientific">Saccharopolyspora oryzae</name>
    <dbReference type="NCBI Taxonomy" id="2997343"/>
    <lineage>
        <taxon>Bacteria</taxon>
        <taxon>Bacillati</taxon>
        <taxon>Actinomycetota</taxon>
        <taxon>Actinomycetes</taxon>
        <taxon>Pseudonocardiales</taxon>
        <taxon>Pseudonocardiaceae</taxon>
        <taxon>Saccharopolyspora</taxon>
    </lineage>
</organism>
<dbReference type="PANTHER" id="PTHR43861">
    <property type="entry name" value="TRANS-ACONITATE 2-METHYLTRANSFERASE-RELATED"/>
    <property type="match status" value="1"/>
</dbReference>
<evidence type="ECO:0000313" key="4">
    <source>
        <dbReference type="Proteomes" id="UP001210380"/>
    </source>
</evidence>
<dbReference type="EMBL" id="JAQGLA010000011">
    <property type="protein sequence ID" value="MDA3625804.1"/>
    <property type="molecule type" value="Genomic_DNA"/>
</dbReference>
<evidence type="ECO:0000256" key="1">
    <source>
        <dbReference type="ARBA" id="ARBA00022679"/>
    </source>
</evidence>
<dbReference type="GO" id="GO:0032259">
    <property type="term" value="P:methylation"/>
    <property type="evidence" value="ECO:0007669"/>
    <property type="project" value="UniProtKB-KW"/>
</dbReference>
<comment type="caution">
    <text evidence="3">The sequence shown here is derived from an EMBL/GenBank/DDBJ whole genome shotgun (WGS) entry which is preliminary data.</text>
</comment>
<dbReference type="RefSeq" id="WP_270948380.1">
    <property type="nucleotide sequence ID" value="NZ_JAQGLA010000011.1"/>
</dbReference>
<name>A0ABT4UVU5_9PSEU</name>
<dbReference type="GO" id="GO:0008168">
    <property type="term" value="F:methyltransferase activity"/>
    <property type="evidence" value="ECO:0007669"/>
    <property type="project" value="UniProtKB-KW"/>
</dbReference>
<reference evidence="3 4" key="1">
    <citation type="submission" date="2022-11" db="EMBL/GenBank/DDBJ databases">
        <title>Draft genome sequence of Saccharopolyspora sp. WRP15-2 isolated from rhizosphere soils of wild rice in Thailand.</title>
        <authorList>
            <person name="Duangmal K."/>
            <person name="Kammanee S."/>
            <person name="Muangham S."/>
        </authorList>
    </citation>
    <scope>NUCLEOTIDE SEQUENCE [LARGE SCALE GENOMIC DNA]</scope>
    <source>
        <strain evidence="3 4">WRP15-2</strain>
    </source>
</reference>
<dbReference type="Proteomes" id="UP001210380">
    <property type="component" value="Unassembled WGS sequence"/>
</dbReference>
<proteinExistence type="predicted"/>
<keyword evidence="1" id="KW-0808">Transferase</keyword>
<dbReference type="Pfam" id="PF13649">
    <property type="entry name" value="Methyltransf_25"/>
    <property type="match status" value="1"/>
</dbReference>
<dbReference type="InterPro" id="IPR041698">
    <property type="entry name" value="Methyltransf_25"/>
</dbReference>
<feature type="domain" description="Methyltransferase" evidence="2">
    <location>
        <begin position="31"/>
        <end position="122"/>
    </location>
</feature>
<dbReference type="Gene3D" id="3.40.50.150">
    <property type="entry name" value="Vaccinia Virus protein VP39"/>
    <property type="match status" value="1"/>
</dbReference>
<sequence length="225" mass="24727">MIQLPKALLWDHNAHYHPWLLRQLPPRSAKVLDVGCGTGALVRQLAERAEHVDAVDRSAEMIEHASSASTAMNVRWLCGDLLDPELELDPSGYDAVTAISSVHHMPLDLVLTRLSELVRPGGVLAVVGHYRKATRADFALDALTLPANAAVGAYKAARGRAGKPHDKGMPVKDPTDTLSEIRAAAAKTLPGSVLRRRLFWRYTLLWRNLSHIAEQQPRPRPTEPG</sequence>
<accession>A0ABT4UVU5</accession>
<keyword evidence="3" id="KW-0489">Methyltransferase</keyword>
<keyword evidence="4" id="KW-1185">Reference proteome</keyword>